<feature type="domain" description="Ig-like" evidence="5">
    <location>
        <begin position="648"/>
        <end position="729"/>
    </location>
</feature>
<feature type="chain" id="PRO_5034551051" description="Ig-like domain-containing protein" evidence="4">
    <location>
        <begin position="17"/>
        <end position="769"/>
    </location>
</feature>
<dbReference type="InterPro" id="IPR003599">
    <property type="entry name" value="Ig_sub"/>
</dbReference>
<dbReference type="InterPro" id="IPR003598">
    <property type="entry name" value="Ig_sub2"/>
</dbReference>
<dbReference type="GO" id="GO:0005886">
    <property type="term" value="C:plasma membrane"/>
    <property type="evidence" value="ECO:0007669"/>
    <property type="project" value="TreeGrafter"/>
</dbReference>
<evidence type="ECO:0000313" key="7">
    <source>
        <dbReference type="Proteomes" id="UP000694397"/>
    </source>
</evidence>
<name>A0A8C9TJ71_SCLFO</name>
<dbReference type="FunFam" id="2.60.40.10:FF:001477">
    <property type="entry name" value="Titin b"/>
    <property type="match status" value="1"/>
</dbReference>
<feature type="signal peptide" evidence="4">
    <location>
        <begin position="1"/>
        <end position="16"/>
    </location>
</feature>
<feature type="region of interest" description="Disordered" evidence="3">
    <location>
        <begin position="355"/>
        <end position="387"/>
    </location>
</feature>
<dbReference type="GO" id="GO:0007156">
    <property type="term" value="P:homophilic cell adhesion via plasma membrane adhesion molecules"/>
    <property type="evidence" value="ECO:0007669"/>
    <property type="project" value="TreeGrafter"/>
</dbReference>
<reference evidence="6 7" key="1">
    <citation type="submission" date="2019-04" db="EMBL/GenBank/DDBJ databases">
        <authorList>
            <consortium name="Wellcome Sanger Institute Data Sharing"/>
        </authorList>
    </citation>
    <scope>NUCLEOTIDE SEQUENCE [LARGE SCALE GENOMIC DNA]</scope>
</reference>
<reference evidence="6" key="3">
    <citation type="submission" date="2025-09" db="UniProtKB">
        <authorList>
            <consortium name="Ensembl"/>
        </authorList>
    </citation>
    <scope>IDENTIFICATION</scope>
</reference>
<dbReference type="InterPro" id="IPR007110">
    <property type="entry name" value="Ig-like_dom"/>
</dbReference>
<proteinExistence type="predicted"/>
<dbReference type="GO" id="GO:0050808">
    <property type="term" value="P:synapse organization"/>
    <property type="evidence" value="ECO:0007669"/>
    <property type="project" value="TreeGrafter"/>
</dbReference>
<dbReference type="FunFam" id="2.60.40.10:FF:000032">
    <property type="entry name" value="palladin isoform X1"/>
    <property type="match status" value="1"/>
</dbReference>
<dbReference type="SUPFAM" id="SSF48726">
    <property type="entry name" value="Immunoglobulin"/>
    <property type="match status" value="6"/>
</dbReference>
<dbReference type="PANTHER" id="PTHR45080:SF32">
    <property type="entry name" value="MAM DOMAIN CONTAINING GLYCOSYLPHOSPHATIDYLINOSITOL ANCHOR 1"/>
    <property type="match status" value="1"/>
</dbReference>
<keyword evidence="4" id="KW-0732">Signal</keyword>
<dbReference type="InterPro" id="IPR013098">
    <property type="entry name" value="Ig_I-set"/>
</dbReference>
<dbReference type="AlphaFoldDB" id="A0A8C9TJ71"/>
<evidence type="ECO:0000313" key="6">
    <source>
        <dbReference type="Ensembl" id="ENSSFOP00015054451.1"/>
    </source>
</evidence>
<dbReference type="GO" id="GO:0030424">
    <property type="term" value="C:axon"/>
    <property type="evidence" value="ECO:0007669"/>
    <property type="project" value="TreeGrafter"/>
</dbReference>
<dbReference type="PROSITE" id="PS50835">
    <property type="entry name" value="IG_LIKE"/>
    <property type="match status" value="6"/>
</dbReference>
<dbReference type="PANTHER" id="PTHR45080">
    <property type="entry name" value="CONTACTIN 5"/>
    <property type="match status" value="1"/>
</dbReference>
<organism evidence="6 7">
    <name type="scientific">Scleropages formosus</name>
    <name type="common">Asian bonytongue</name>
    <name type="synonym">Osteoglossum formosum</name>
    <dbReference type="NCBI Taxonomy" id="113540"/>
    <lineage>
        <taxon>Eukaryota</taxon>
        <taxon>Metazoa</taxon>
        <taxon>Chordata</taxon>
        <taxon>Craniata</taxon>
        <taxon>Vertebrata</taxon>
        <taxon>Euteleostomi</taxon>
        <taxon>Actinopterygii</taxon>
        <taxon>Neopterygii</taxon>
        <taxon>Teleostei</taxon>
        <taxon>Osteoglossocephala</taxon>
        <taxon>Osteoglossomorpha</taxon>
        <taxon>Osteoglossiformes</taxon>
        <taxon>Osteoglossidae</taxon>
        <taxon>Scleropages</taxon>
    </lineage>
</organism>
<dbReference type="CDD" id="cd00096">
    <property type="entry name" value="Ig"/>
    <property type="match status" value="3"/>
</dbReference>
<dbReference type="FunFam" id="2.60.40.10:FF:000022">
    <property type="entry name" value="Cardiac titin"/>
    <property type="match status" value="2"/>
</dbReference>
<dbReference type="InterPro" id="IPR050958">
    <property type="entry name" value="Cell_Adh-Cytoskel_Orgn"/>
</dbReference>
<keyword evidence="7" id="KW-1185">Reference proteome</keyword>
<accession>A0A8C9TJ71</accession>
<feature type="compositionally biased region" description="Basic and acidic residues" evidence="3">
    <location>
        <begin position="325"/>
        <end position="334"/>
    </location>
</feature>
<evidence type="ECO:0000256" key="1">
    <source>
        <dbReference type="ARBA" id="ARBA00023157"/>
    </source>
</evidence>
<dbReference type="GeneTree" id="ENSGT01150000286978"/>
<reference evidence="6" key="2">
    <citation type="submission" date="2025-08" db="UniProtKB">
        <authorList>
            <consortium name="Ensembl"/>
        </authorList>
    </citation>
    <scope>IDENTIFICATION</scope>
</reference>
<dbReference type="Proteomes" id="UP000694397">
    <property type="component" value="Chromosome 21"/>
</dbReference>
<evidence type="ECO:0000256" key="2">
    <source>
        <dbReference type="ARBA" id="ARBA00023319"/>
    </source>
</evidence>
<dbReference type="SMART" id="SM00408">
    <property type="entry name" value="IGc2"/>
    <property type="match status" value="6"/>
</dbReference>
<feature type="region of interest" description="Disordered" evidence="3">
    <location>
        <begin position="310"/>
        <end position="342"/>
    </location>
</feature>
<sequence length="769" mass="84834">IFLFSLLSTFVHNTVAPVFKHKIQPLEVSVGNRAKFECEIEEAPNVKFKWYKAGIEVRESEKCKIFSHHLTTSMELLNLTKADTGEYTCKATNQHGSDSCSAFLNVSVFPPVFTTKPEPMTLYVGKQASIQCVVTGSTPLSVVWQKDNVSISSGENYRASVDKNRYTLEIVKLQVADQGTYICKASNIVGTDMCCTELSVIDKPSFVKTLTPMTVAVGNPLRLECQSLTVVEGQSAKFTCDVDGIPTPTVTWIQEGEIIVSSQRHHVITTQYKSTFEIFSVQLSDEGSYTLVVENSGGKQEVQFSLTISRSSPKDKISASPTKVKSSEPTEKSSESTGIIPLETHVMSPEVIKFSPKVKSPEPATSSQRDKSPALADSPTPQKIEMPKTMDELKVEASGGKVSITCVADSNLNRVIWFKDGNKLIQDSRHHFHTSSDGTCTLSILGIAKSDEGEYACEVVSEKGVSRASFSFVGRVFESIYSKMTNFTEPEKQGHDIKFNSFPLKQDLSAGSTDVKELQLQTKKEAYTGSCKKPETTEQIVEKMLQDEVQPCTEMKTFHHQLSMAEGKSITLKANIPNASTVRWTLNGEELLNSGEYRYGVSGNDHTLTIKNVSQHEEGIITCEAKTEEGIVKCQFDTTVTSKRANAPSFLVQPKSQNVNEGQNVIFTCEITGDPTPEIEWLKNNVLVSAIVSELIFHYIKEASISDSGKYTVKAKNMYGQCSATASLNVLGKLLFFFMHHDLGIISVHEQVVSMKFVLANICMTIKKS</sequence>
<dbReference type="GO" id="GO:0008046">
    <property type="term" value="F:axon guidance receptor activity"/>
    <property type="evidence" value="ECO:0007669"/>
    <property type="project" value="TreeGrafter"/>
</dbReference>
<dbReference type="SMART" id="SM00409">
    <property type="entry name" value="IG"/>
    <property type="match status" value="6"/>
</dbReference>
<feature type="domain" description="Ig-like" evidence="5">
    <location>
        <begin position="551"/>
        <end position="633"/>
    </location>
</feature>
<feature type="domain" description="Ig-like" evidence="5">
    <location>
        <begin position="17"/>
        <end position="107"/>
    </location>
</feature>
<feature type="domain" description="Ig-like" evidence="5">
    <location>
        <begin position="111"/>
        <end position="201"/>
    </location>
</feature>
<evidence type="ECO:0000256" key="4">
    <source>
        <dbReference type="SAM" id="SignalP"/>
    </source>
</evidence>
<feature type="domain" description="Ig-like" evidence="5">
    <location>
        <begin position="204"/>
        <end position="307"/>
    </location>
</feature>
<dbReference type="InterPro" id="IPR036179">
    <property type="entry name" value="Ig-like_dom_sf"/>
</dbReference>
<evidence type="ECO:0000256" key="3">
    <source>
        <dbReference type="SAM" id="MobiDB-lite"/>
    </source>
</evidence>
<feature type="domain" description="Ig-like" evidence="5">
    <location>
        <begin position="381"/>
        <end position="471"/>
    </location>
</feature>
<keyword evidence="1" id="KW-1015">Disulfide bond</keyword>
<dbReference type="Gene3D" id="2.60.40.10">
    <property type="entry name" value="Immunoglobulins"/>
    <property type="match status" value="6"/>
</dbReference>
<dbReference type="GO" id="GO:0043025">
    <property type="term" value="C:neuronal cell body"/>
    <property type="evidence" value="ECO:0007669"/>
    <property type="project" value="TreeGrafter"/>
</dbReference>
<evidence type="ECO:0000259" key="5">
    <source>
        <dbReference type="PROSITE" id="PS50835"/>
    </source>
</evidence>
<protein>
    <recommendedName>
        <fullName evidence="5">Ig-like domain-containing protein</fullName>
    </recommendedName>
</protein>
<dbReference type="Ensembl" id="ENSSFOT00015043362.1">
    <property type="protein sequence ID" value="ENSSFOP00015054451.1"/>
    <property type="gene ID" value="ENSSFOG00015011154.2"/>
</dbReference>
<keyword evidence="2" id="KW-0393">Immunoglobulin domain</keyword>
<dbReference type="InterPro" id="IPR013783">
    <property type="entry name" value="Ig-like_fold"/>
</dbReference>
<dbReference type="Pfam" id="PF07679">
    <property type="entry name" value="I-set"/>
    <property type="match status" value="6"/>
</dbReference>